<reference evidence="3" key="1">
    <citation type="journal article" date="2019" name="Int. J. Syst. Evol. Microbiol.">
        <title>The Global Catalogue of Microorganisms (GCM) 10K type strain sequencing project: providing services to taxonomists for standard genome sequencing and annotation.</title>
        <authorList>
            <consortium name="The Broad Institute Genomics Platform"/>
            <consortium name="The Broad Institute Genome Sequencing Center for Infectious Disease"/>
            <person name="Wu L."/>
            <person name="Ma J."/>
        </authorList>
    </citation>
    <scope>NUCLEOTIDE SEQUENCE [LARGE SCALE GENOMIC DNA]</scope>
    <source>
        <strain evidence="3">JCM 17316</strain>
    </source>
</reference>
<gene>
    <name evidence="2" type="ORF">GCM10022416_49410</name>
</gene>
<evidence type="ECO:0000313" key="3">
    <source>
        <dbReference type="Proteomes" id="UP001500266"/>
    </source>
</evidence>
<sequence length="92" mass="9980">MTAVPSRPVRTGLVWPEAQPEPRPRPAPAGPGAAEFLAVLRAEFPSVAFTADAVAGRWFAMRGKSLFVRAANGIELRDKLISAGMRPRKVKR</sequence>
<dbReference type="EMBL" id="BAABDO010000097">
    <property type="protein sequence ID" value="GAA4151803.1"/>
    <property type="molecule type" value="Genomic_DNA"/>
</dbReference>
<accession>A0ABP7ZAM8</accession>
<comment type="caution">
    <text evidence="2">The sequence shown here is derived from an EMBL/GenBank/DDBJ whole genome shotgun (WGS) entry which is preliminary data.</text>
</comment>
<feature type="compositionally biased region" description="Pro residues" evidence="1">
    <location>
        <begin position="19"/>
        <end position="29"/>
    </location>
</feature>
<evidence type="ECO:0000256" key="1">
    <source>
        <dbReference type="SAM" id="MobiDB-lite"/>
    </source>
</evidence>
<protein>
    <submittedName>
        <fullName evidence="2">Uncharacterized protein</fullName>
    </submittedName>
</protein>
<feature type="region of interest" description="Disordered" evidence="1">
    <location>
        <begin position="1"/>
        <end position="30"/>
    </location>
</feature>
<dbReference type="RefSeq" id="WP_345023982.1">
    <property type="nucleotide sequence ID" value="NZ_BAABDO010000097.1"/>
</dbReference>
<dbReference type="Proteomes" id="UP001500266">
    <property type="component" value="Unassembled WGS sequence"/>
</dbReference>
<evidence type="ECO:0000313" key="2">
    <source>
        <dbReference type="EMBL" id="GAA4151803.1"/>
    </source>
</evidence>
<keyword evidence="3" id="KW-1185">Reference proteome</keyword>
<name>A0ABP7ZAM8_9ACTN</name>
<proteinExistence type="predicted"/>
<organism evidence="2 3">
    <name type="scientific">Actinomadura keratinilytica</name>
    <dbReference type="NCBI Taxonomy" id="547461"/>
    <lineage>
        <taxon>Bacteria</taxon>
        <taxon>Bacillati</taxon>
        <taxon>Actinomycetota</taxon>
        <taxon>Actinomycetes</taxon>
        <taxon>Streptosporangiales</taxon>
        <taxon>Thermomonosporaceae</taxon>
        <taxon>Actinomadura</taxon>
    </lineage>
</organism>